<protein>
    <submittedName>
        <fullName evidence="3">Uncharacterized protein</fullName>
    </submittedName>
</protein>
<feature type="compositionally biased region" description="Basic and acidic residues" evidence="1">
    <location>
        <begin position="204"/>
        <end position="213"/>
    </location>
</feature>
<keyword evidence="2" id="KW-0812">Transmembrane</keyword>
<organism evidence="3 4">
    <name type="scientific">Tanacetum coccineum</name>
    <dbReference type="NCBI Taxonomy" id="301880"/>
    <lineage>
        <taxon>Eukaryota</taxon>
        <taxon>Viridiplantae</taxon>
        <taxon>Streptophyta</taxon>
        <taxon>Embryophyta</taxon>
        <taxon>Tracheophyta</taxon>
        <taxon>Spermatophyta</taxon>
        <taxon>Magnoliopsida</taxon>
        <taxon>eudicotyledons</taxon>
        <taxon>Gunneridae</taxon>
        <taxon>Pentapetalae</taxon>
        <taxon>asterids</taxon>
        <taxon>campanulids</taxon>
        <taxon>Asterales</taxon>
        <taxon>Asteraceae</taxon>
        <taxon>Asteroideae</taxon>
        <taxon>Anthemideae</taxon>
        <taxon>Anthemidinae</taxon>
        <taxon>Tanacetum</taxon>
    </lineage>
</organism>
<name>A0ABQ5F8W0_9ASTR</name>
<gene>
    <name evidence="3" type="ORF">Tco_1003374</name>
</gene>
<reference evidence="3" key="2">
    <citation type="submission" date="2022-01" db="EMBL/GenBank/DDBJ databases">
        <authorList>
            <person name="Yamashiro T."/>
            <person name="Shiraishi A."/>
            <person name="Satake H."/>
            <person name="Nakayama K."/>
        </authorList>
    </citation>
    <scope>NUCLEOTIDE SEQUENCE</scope>
</reference>
<evidence type="ECO:0000256" key="1">
    <source>
        <dbReference type="SAM" id="MobiDB-lite"/>
    </source>
</evidence>
<proteinExistence type="predicted"/>
<accession>A0ABQ5F8W0</accession>
<keyword evidence="2" id="KW-0472">Membrane</keyword>
<dbReference type="EMBL" id="BQNB010017145">
    <property type="protein sequence ID" value="GJT59841.1"/>
    <property type="molecule type" value="Genomic_DNA"/>
</dbReference>
<evidence type="ECO:0000313" key="4">
    <source>
        <dbReference type="Proteomes" id="UP001151760"/>
    </source>
</evidence>
<sequence length="301" mass="33009">ETVEESDVVENGLIDYVVVETVKEPVEVESGLIDEKDVVDDEMLSKQENSGHLQLTETLLEQEIAESEVLEIDDVDFSQDVVSVQVVNDQTDRRQREVSDQLLTADFDQDGFGEDMNVAEKVIGDIKPSELASSDAAVTVLTRLVILLLMSVGVVYHLKRMKSTPAVTTPIEKKDIKEAEPSTNSSSLIQQKEEETMSVTSAAPKEELSKETSHVNAPSVELLGEFVFGEELTSSVRSDNILPEANASNSLIQTSSVSFSQTTTSHLEISTRTARKPAQDHGIMQPGYTIISEEIKANTKP</sequence>
<evidence type="ECO:0000313" key="3">
    <source>
        <dbReference type="EMBL" id="GJT59841.1"/>
    </source>
</evidence>
<feature type="region of interest" description="Disordered" evidence="1">
    <location>
        <begin position="172"/>
        <end position="214"/>
    </location>
</feature>
<feature type="compositionally biased region" description="Polar residues" evidence="1">
    <location>
        <begin position="181"/>
        <end position="190"/>
    </location>
</feature>
<evidence type="ECO:0000256" key="2">
    <source>
        <dbReference type="SAM" id="Phobius"/>
    </source>
</evidence>
<dbReference type="Proteomes" id="UP001151760">
    <property type="component" value="Unassembled WGS sequence"/>
</dbReference>
<keyword evidence="4" id="KW-1185">Reference proteome</keyword>
<keyword evidence="2" id="KW-1133">Transmembrane helix</keyword>
<reference evidence="3" key="1">
    <citation type="journal article" date="2022" name="Int. J. Mol. Sci.">
        <title>Draft Genome of Tanacetum Coccineum: Genomic Comparison of Closely Related Tanacetum-Family Plants.</title>
        <authorList>
            <person name="Yamashiro T."/>
            <person name="Shiraishi A."/>
            <person name="Nakayama K."/>
            <person name="Satake H."/>
        </authorList>
    </citation>
    <scope>NUCLEOTIDE SEQUENCE</scope>
</reference>
<feature type="non-terminal residue" evidence="3">
    <location>
        <position position="1"/>
    </location>
</feature>
<feature type="transmembrane region" description="Helical" evidence="2">
    <location>
        <begin position="136"/>
        <end position="156"/>
    </location>
</feature>
<comment type="caution">
    <text evidence="3">The sequence shown here is derived from an EMBL/GenBank/DDBJ whole genome shotgun (WGS) entry which is preliminary data.</text>
</comment>